<gene>
    <name evidence="1" type="ORF">Tci_013280</name>
</gene>
<evidence type="ECO:0008006" key="2">
    <source>
        <dbReference type="Google" id="ProtNLM"/>
    </source>
</evidence>
<organism evidence="1">
    <name type="scientific">Tanacetum cinerariifolium</name>
    <name type="common">Dalmatian daisy</name>
    <name type="synonym">Chrysanthemum cinerariifolium</name>
    <dbReference type="NCBI Taxonomy" id="118510"/>
    <lineage>
        <taxon>Eukaryota</taxon>
        <taxon>Viridiplantae</taxon>
        <taxon>Streptophyta</taxon>
        <taxon>Embryophyta</taxon>
        <taxon>Tracheophyta</taxon>
        <taxon>Spermatophyta</taxon>
        <taxon>Magnoliopsida</taxon>
        <taxon>eudicotyledons</taxon>
        <taxon>Gunneridae</taxon>
        <taxon>Pentapetalae</taxon>
        <taxon>asterids</taxon>
        <taxon>campanulids</taxon>
        <taxon>Asterales</taxon>
        <taxon>Asteraceae</taxon>
        <taxon>Asteroideae</taxon>
        <taxon>Anthemideae</taxon>
        <taxon>Anthemidinae</taxon>
        <taxon>Tanacetum</taxon>
    </lineage>
</organism>
<dbReference type="EMBL" id="BKCJ010001420">
    <property type="protein sequence ID" value="GEU41302.1"/>
    <property type="molecule type" value="Genomic_DNA"/>
</dbReference>
<name>A0A6L2JXN6_TANCI</name>
<dbReference type="AlphaFoldDB" id="A0A6L2JXN6"/>
<proteinExistence type="predicted"/>
<evidence type="ECO:0000313" key="1">
    <source>
        <dbReference type="EMBL" id="GEU41302.1"/>
    </source>
</evidence>
<reference evidence="1" key="1">
    <citation type="journal article" date="2019" name="Sci. Rep.">
        <title>Draft genome of Tanacetum cinerariifolium, the natural source of mosquito coil.</title>
        <authorList>
            <person name="Yamashiro T."/>
            <person name="Shiraishi A."/>
            <person name="Satake H."/>
            <person name="Nakayama K."/>
        </authorList>
    </citation>
    <scope>NUCLEOTIDE SEQUENCE</scope>
</reference>
<sequence>MASMNTRLNIEKLDENIVQKHRGSKQVGLKQLGSKQVGFKQGAQGDREAEVFQVSNDDTAVAQRRLEDKQPEEKSNTDCLVKEREKVHIGIKVGANIMVTEVPGQEGAEGNVAEKKKVNEFMKANQRKLLKY</sequence>
<comment type="caution">
    <text evidence="1">The sequence shown here is derived from an EMBL/GenBank/DDBJ whole genome shotgun (WGS) entry which is preliminary data.</text>
</comment>
<accession>A0A6L2JXN6</accession>
<protein>
    <recommendedName>
        <fullName evidence="2">Zinc finger, CCHC-type</fullName>
    </recommendedName>
</protein>